<name>A0ABD1SBZ8_9LAMI</name>
<dbReference type="AlphaFoldDB" id="A0ABD1SBZ8"/>
<evidence type="ECO:0000259" key="2">
    <source>
        <dbReference type="Pfam" id="PF14389"/>
    </source>
</evidence>
<gene>
    <name evidence="3" type="ORF">Adt_23839</name>
</gene>
<reference evidence="4" key="1">
    <citation type="submission" date="2024-07" db="EMBL/GenBank/DDBJ databases">
        <title>Two chromosome-level genome assemblies of Korean endemic species Abeliophyllum distichum and Forsythia ovata (Oleaceae).</title>
        <authorList>
            <person name="Jang H."/>
        </authorList>
    </citation>
    <scope>NUCLEOTIDE SEQUENCE [LARGE SCALE GENOMIC DNA]</scope>
</reference>
<accession>A0ABD1SBZ8</accession>
<feature type="domain" description="Ternary complex factor MIP1 leucine-zipper" evidence="2">
    <location>
        <begin position="46"/>
        <end position="88"/>
    </location>
</feature>
<keyword evidence="4" id="KW-1185">Reference proteome</keyword>
<sequence length="110" mass="12891">MNSRIGIALKSMKTPVNNEKEKAEMQSRRIMDDEKATMSRRVSITKRKSALQKDIDKLKKKLRHEENVRRALERAFTRTLGALPLSPSLSATIHLNFLPKWLFWRRKLFG</sequence>
<evidence type="ECO:0000256" key="1">
    <source>
        <dbReference type="SAM" id="Coils"/>
    </source>
</evidence>
<evidence type="ECO:0000313" key="4">
    <source>
        <dbReference type="Proteomes" id="UP001604336"/>
    </source>
</evidence>
<dbReference type="Proteomes" id="UP001604336">
    <property type="component" value="Unassembled WGS sequence"/>
</dbReference>
<protein>
    <recommendedName>
        <fullName evidence="2">Ternary complex factor MIP1 leucine-zipper domain-containing protein</fullName>
    </recommendedName>
</protein>
<dbReference type="PANTHER" id="PTHR46248">
    <property type="entry name" value="EXPRESSED PROTEIN"/>
    <property type="match status" value="1"/>
</dbReference>
<organism evidence="3 4">
    <name type="scientific">Abeliophyllum distichum</name>
    <dbReference type="NCBI Taxonomy" id="126358"/>
    <lineage>
        <taxon>Eukaryota</taxon>
        <taxon>Viridiplantae</taxon>
        <taxon>Streptophyta</taxon>
        <taxon>Embryophyta</taxon>
        <taxon>Tracheophyta</taxon>
        <taxon>Spermatophyta</taxon>
        <taxon>Magnoliopsida</taxon>
        <taxon>eudicotyledons</taxon>
        <taxon>Gunneridae</taxon>
        <taxon>Pentapetalae</taxon>
        <taxon>asterids</taxon>
        <taxon>lamiids</taxon>
        <taxon>Lamiales</taxon>
        <taxon>Oleaceae</taxon>
        <taxon>Forsythieae</taxon>
        <taxon>Abeliophyllum</taxon>
    </lineage>
</organism>
<dbReference type="Pfam" id="PF14389">
    <property type="entry name" value="Lzipper-MIP1"/>
    <property type="match status" value="1"/>
</dbReference>
<proteinExistence type="predicted"/>
<dbReference type="InterPro" id="IPR025757">
    <property type="entry name" value="MIP1_Leuzipper"/>
</dbReference>
<feature type="coiled-coil region" evidence="1">
    <location>
        <begin position="41"/>
        <end position="75"/>
    </location>
</feature>
<comment type="caution">
    <text evidence="3">The sequence shown here is derived from an EMBL/GenBank/DDBJ whole genome shotgun (WGS) entry which is preliminary data.</text>
</comment>
<dbReference type="EMBL" id="JBFOLK010000007">
    <property type="protein sequence ID" value="KAL2498289.1"/>
    <property type="molecule type" value="Genomic_DNA"/>
</dbReference>
<dbReference type="PANTHER" id="PTHR46248:SF9">
    <property type="entry name" value="EXPRESSED PROTEIN"/>
    <property type="match status" value="1"/>
</dbReference>
<keyword evidence="1" id="KW-0175">Coiled coil</keyword>
<evidence type="ECO:0000313" key="3">
    <source>
        <dbReference type="EMBL" id="KAL2498289.1"/>
    </source>
</evidence>